<proteinExistence type="predicted"/>
<evidence type="ECO:0000313" key="1">
    <source>
        <dbReference type="EMBL" id="CAF4299545.1"/>
    </source>
</evidence>
<accession>A0A820HPC2</accession>
<gene>
    <name evidence="1" type="ORF">OXD698_LOCUS46016</name>
</gene>
<dbReference type="EMBL" id="CAJOAZ010015986">
    <property type="protein sequence ID" value="CAF4299545.1"/>
    <property type="molecule type" value="Genomic_DNA"/>
</dbReference>
<comment type="caution">
    <text evidence="1">The sequence shown here is derived from an EMBL/GenBank/DDBJ whole genome shotgun (WGS) entry which is preliminary data.</text>
</comment>
<protein>
    <submittedName>
        <fullName evidence="1">Uncharacterized protein</fullName>
    </submittedName>
</protein>
<reference evidence="1" key="1">
    <citation type="submission" date="2021-02" db="EMBL/GenBank/DDBJ databases">
        <authorList>
            <person name="Nowell W R."/>
        </authorList>
    </citation>
    <scope>NUCLEOTIDE SEQUENCE</scope>
</reference>
<evidence type="ECO:0000313" key="2">
    <source>
        <dbReference type="Proteomes" id="UP000663844"/>
    </source>
</evidence>
<feature type="non-terminal residue" evidence="1">
    <location>
        <position position="155"/>
    </location>
</feature>
<dbReference type="AlphaFoldDB" id="A0A820HPC2"/>
<dbReference type="Proteomes" id="UP000663844">
    <property type="component" value="Unassembled WGS sequence"/>
</dbReference>
<feature type="non-terminal residue" evidence="1">
    <location>
        <position position="1"/>
    </location>
</feature>
<organism evidence="1 2">
    <name type="scientific">Adineta steineri</name>
    <dbReference type="NCBI Taxonomy" id="433720"/>
    <lineage>
        <taxon>Eukaryota</taxon>
        <taxon>Metazoa</taxon>
        <taxon>Spiralia</taxon>
        <taxon>Gnathifera</taxon>
        <taxon>Rotifera</taxon>
        <taxon>Eurotatoria</taxon>
        <taxon>Bdelloidea</taxon>
        <taxon>Adinetida</taxon>
        <taxon>Adinetidae</taxon>
        <taxon>Adineta</taxon>
    </lineage>
</organism>
<sequence length="155" mass="17611">LAYFNHEQDIGNAMQTIFHEKNFDLPLPKIFITLEGGLNNNSERSNDFSEKQFSTSVAKFLLDIGRNKLKVQNDAPWLFTYVRHDFVAGRIIQTTKQQYLANDIPLTRFVNIGIDVCQSMPLENAPYDYQSIVSAITGTKNVFLRADSIGDECTN</sequence>
<name>A0A820HPC2_9BILA</name>